<reference evidence="11 12" key="1">
    <citation type="submission" date="2015-07" db="EMBL/GenBank/DDBJ databases">
        <authorList>
            <person name="Noorani M."/>
        </authorList>
    </citation>
    <scope>NUCLEOTIDE SEQUENCE [LARGE SCALE GENOMIC DNA]</scope>
    <source>
        <strain evidence="11 12">KCTC 42284</strain>
    </source>
</reference>
<keyword evidence="3 9" id="KW-0479">Metal-binding</keyword>
<dbReference type="EMBL" id="CP012154">
    <property type="protein sequence ID" value="AKS40686.1"/>
    <property type="molecule type" value="Genomic_DNA"/>
</dbReference>
<dbReference type="Pfam" id="PF00762">
    <property type="entry name" value="Ferrochelatase"/>
    <property type="match status" value="1"/>
</dbReference>
<comment type="similarity">
    <text evidence="1 9 10">Belongs to the ferrochelatase family.</text>
</comment>
<dbReference type="PANTHER" id="PTHR11108:SF1">
    <property type="entry name" value="FERROCHELATASE, MITOCHONDRIAL"/>
    <property type="match status" value="1"/>
</dbReference>
<comment type="pathway">
    <text evidence="9 10">Porphyrin-containing compound metabolism; protoheme biosynthesis; protoheme from protoporphyrin-IX: step 1/1.</text>
</comment>
<evidence type="ECO:0000256" key="4">
    <source>
        <dbReference type="ARBA" id="ARBA00023004"/>
    </source>
</evidence>
<dbReference type="EC" id="4.98.1.1" evidence="9 10"/>
<keyword evidence="4 9" id="KW-0408">Iron</keyword>
<dbReference type="GO" id="GO:0004325">
    <property type="term" value="F:ferrochelatase activity"/>
    <property type="evidence" value="ECO:0007669"/>
    <property type="project" value="UniProtKB-UniRule"/>
</dbReference>
<evidence type="ECO:0000313" key="12">
    <source>
        <dbReference type="Proteomes" id="UP000066624"/>
    </source>
</evidence>
<dbReference type="GO" id="GO:0005737">
    <property type="term" value="C:cytoplasm"/>
    <property type="evidence" value="ECO:0007669"/>
    <property type="project" value="UniProtKB-SubCell"/>
</dbReference>
<dbReference type="STRING" id="1579979.WM2015_300"/>
<dbReference type="NCBIfam" id="TIGR00109">
    <property type="entry name" value="hemH"/>
    <property type="match status" value="1"/>
</dbReference>
<dbReference type="UniPathway" id="UPA00252">
    <property type="reaction ID" value="UER00325"/>
</dbReference>
<keyword evidence="5 9" id="KW-0350">Heme biosynthesis</keyword>
<dbReference type="CDD" id="cd00419">
    <property type="entry name" value="Ferrochelatase_C"/>
    <property type="match status" value="1"/>
</dbReference>
<dbReference type="InterPro" id="IPR033659">
    <property type="entry name" value="Ferrochelatase_N"/>
</dbReference>
<comment type="subcellular location">
    <subcellularLocation>
        <location evidence="9 10">Cytoplasm</location>
    </subcellularLocation>
</comment>
<evidence type="ECO:0000256" key="1">
    <source>
        <dbReference type="ARBA" id="ARBA00007718"/>
    </source>
</evidence>
<dbReference type="HAMAP" id="MF_00323">
    <property type="entry name" value="Ferrochelatase"/>
    <property type="match status" value="1"/>
</dbReference>
<evidence type="ECO:0000256" key="5">
    <source>
        <dbReference type="ARBA" id="ARBA00023133"/>
    </source>
</evidence>
<evidence type="ECO:0000256" key="7">
    <source>
        <dbReference type="ARBA" id="ARBA00023244"/>
    </source>
</evidence>
<comment type="catalytic activity">
    <reaction evidence="8">
        <text>Fe-coproporphyrin III + 2 H(+) = coproporphyrin III + Fe(2+)</text>
        <dbReference type="Rhea" id="RHEA:49572"/>
        <dbReference type="ChEBI" id="CHEBI:15378"/>
        <dbReference type="ChEBI" id="CHEBI:29033"/>
        <dbReference type="ChEBI" id="CHEBI:68438"/>
        <dbReference type="ChEBI" id="CHEBI:131725"/>
        <dbReference type="EC" id="4.99.1.9"/>
    </reaction>
    <physiologicalReaction direction="right-to-left" evidence="8">
        <dbReference type="Rhea" id="RHEA:49574"/>
    </physiologicalReaction>
</comment>
<feature type="binding site" evidence="9">
    <location>
        <position position="230"/>
    </location>
    <ligand>
        <name>Fe(2+)</name>
        <dbReference type="ChEBI" id="CHEBI:29033"/>
    </ligand>
</feature>
<evidence type="ECO:0000256" key="9">
    <source>
        <dbReference type="HAMAP-Rule" id="MF_00323"/>
    </source>
</evidence>
<dbReference type="InterPro" id="IPR019772">
    <property type="entry name" value="Ferrochelatase_AS"/>
</dbReference>
<evidence type="ECO:0000313" key="11">
    <source>
        <dbReference type="EMBL" id="AKS40686.1"/>
    </source>
</evidence>
<accession>A0A0K0XSS5</accession>
<keyword evidence="6 9" id="KW-0456">Lyase</keyword>
<dbReference type="InterPro" id="IPR001015">
    <property type="entry name" value="Ferrochelatase"/>
</dbReference>
<keyword evidence="12" id="KW-1185">Reference proteome</keyword>
<dbReference type="SUPFAM" id="SSF53800">
    <property type="entry name" value="Chelatase"/>
    <property type="match status" value="1"/>
</dbReference>
<protein>
    <recommendedName>
        <fullName evidence="9 10">Ferrochelatase</fullName>
        <ecNumber evidence="9 10">4.98.1.1</ecNumber>
    </recommendedName>
    <alternativeName>
        <fullName evidence="9">Heme synthase</fullName>
    </alternativeName>
    <alternativeName>
        <fullName evidence="9">Protoheme ferro-lyase</fullName>
    </alternativeName>
</protein>
<evidence type="ECO:0000256" key="6">
    <source>
        <dbReference type="ARBA" id="ARBA00023239"/>
    </source>
</evidence>
<dbReference type="KEGG" id="wma:WM2015_300"/>
<proteinExistence type="inferred from homology"/>
<dbReference type="CDD" id="cd03411">
    <property type="entry name" value="Ferrochelatase_N"/>
    <property type="match status" value="1"/>
</dbReference>
<dbReference type="AlphaFoldDB" id="A0A0K0XSS5"/>
<keyword evidence="7 9" id="KW-0627">Porphyrin biosynthesis</keyword>
<keyword evidence="2 9" id="KW-0963">Cytoplasm</keyword>
<dbReference type="InterPro" id="IPR033644">
    <property type="entry name" value="Ferrochelatase_C"/>
</dbReference>
<dbReference type="Gene3D" id="3.40.50.1400">
    <property type="match status" value="2"/>
</dbReference>
<comment type="catalytic activity">
    <reaction evidence="9 10">
        <text>heme b + 2 H(+) = protoporphyrin IX + Fe(2+)</text>
        <dbReference type="Rhea" id="RHEA:22584"/>
        <dbReference type="ChEBI" id="CHEBI:15378"/>
        <dbReference type="ChEBI" id="CHEBI:29033"/>
        <dbReference type="ChEBI" id="CHEBI:57306"/>
        <dbReference type="ChEBI" id="CHEBI:60344"/>
        <dbReference type="EC" id="4.98.1.1"/>
    </reaction>
</comment>
<name>A0A0K0XSS5_9GAMM</name>
<dbReference type="PATRIC" id="fig|1579979.3.peg.304"/>
<organism evidence="11 12">
    <name type="scientific">Wenzhouxiangella marina</name>
    <dbReference type="NCBI Taxonomy" id="1579979"/>
    <lineage>
        <taxon>Bacteria</taxon>
        <taxon>Pseudomonadati</taxon>
        <taxon>Pseudomonadota</taxon>
        <taxon>Gammaproteobacteria</taxon>
        <taxon>Chromatiales</taxon>
        <taxon>Wenzhouxiangellaceae</taxon>
        <taxon>Wenzhouxiangella</taxon>
    </lineage>
</organism>
<evidence type="ECO:0000256" key="2">
    <source>
        <dbReference type="ARBA" id="ARBA00022490"/>
    </source>
</evidence>
<evidence type="ECO:0000256" key="3">
    <source>
        <dbReference type="ARBA" id="ARBA00022723"/>
    </source>
</evidence>
<dbReference type="FunFam" id="3.40.50.1400:FF:000002">
    <property type="entry name" value="Ferrochelatase"/>
    <property type="match status" value="1"/>
</dbReference>
<gene>
    <name evidence="9" type="primary">hemH</name>
    <name evidence="11" type="ORF">WM2015_300</name>
</gene>
<sequence length="390" mass="44274">MVVIDEDSVPENEMSKAKLITTREATRQVPAHCKAPRAAILMVNLGTPDEPTAPALRRYLRQFLSDPRVIEVPKPIWWFILNGIILPFRAPKSARAYASIWTEHGSPLLINNRRLADELQRELHRTLPRVDVMLAMSYGQPSIDQAIDRLRAENIQRLLVLPLYPQYSATTTASVFDAVTRSLGRLRWLPEVRFINDYCNEPDWLDAIAASIRDHQSQHGQADQLLFSFHGIPKRNLQAGDPYYCQCQASARQIAERLQMPDSQWKLSFQSRLGKAEWLKPYTDETLRTMAKNGVKRVQVICPGFSIDCLETLEEIAEENREEFIEAGGQELEYIPCLNDSPAHVKLLANLCRKHGQGWPEFAGQRAAGEDALKARVERADQAAERLNLG</sequence>
<dbReference type="Proteomes" id="UP000066624">
    <property type="component" value="Chromosome"/>
</dbReference>
<evidence type="ECO:0000256" key="10">
    <source>
        <dbReference type="RuleBase" id="RU000607"/>
    </source>
</evidence>
<feature type="binding site" evidence="9">
    <location>
        <position position="311"/>
    </location>
    <ligand>
        <name>Fe(2+)</name>
        <dbReference type="ChEBI" id="CHEBI:29033"/>
    </ligand>
</feature>
<dbReference type="PANTHER" id="PTHR11108">
    <property type="entry name" value="FERROCHELATASE"/>
    <property type="match status" value="1"/>
</dbReference>
<dbReference type="GO" id="GO:0006783">
    <property type="term" value="P:heme biosynthetic process"/>
    <property type="evidence" value="ECO:0007669"/>
    <property type="project" value="UniProtKB-UniRule"/>
</dbReference>
<evidence type="ECO:0000256" key="8">
    <source>
        <dbReference type="ARBA" id="ARBA00024536"/>
    </source>
</evidence>
<comment type="function">
    <text evidence="9 10">Catalyzes the ferrous insertion into protoporphyrin IX.</text>
</comment>
<dbReference type="PROSITE" id="PS00534">
    <property type="entry name" value="FERROCHELATASE"/>
    <property type="match status" value="1"/>
</dbReference>
<dbReference type="GO" id="GO:0046872">
    <property type="term" value="F:metal ion binding"/>
    <property type="evidence" value="ECO:0007669"/>
    <property type="project" value="UniProtKB-KW"/>
</dbReference>